<reference evidence="1 2" key="1">
    <citation type="submission" date="2020-06" db="EMBL/GenBank/DDBJ databases">
        <authorList>
            <person name="Li R."/>
            <person name="Bekaert M."/>
        </authorList>
    </citation>
    <scope>NUCLEOTIDE SEQUENCE [LARGE SCALE GENOMIC DNA]</scope>
    <source>
        <strain evidence="2">wild</strain>
    </source>
</reference>
<proteinExistence type="predicted"/>
<sequence>MNGHDVSDWWCPQSRSRIQHSVYTKSRQVKCVDEKTEISVVAGSGQTGRNMDPVWHHPLPNHQVLLQKVKHCMFVILVNHQFWWSPRKGMVKFLTAVGDLYDCFKVYTEVGCTLPESLNKLKNVDDFFSKASQNVMASYKLTEDVQGPQGCVSSVSG</sequence>
<protein>
    <submittedName>
        <fullName evidence="1">Uncharacterized protein</fullName>
    </submittedName>
</protein>
<evidence type="ECO:0000313" key="2">
    <source>
        <dbReference type="Proteomes" id="UP000507470"/>
    </source>
</evidence>
<dbReference type="Proteomes" id="UP000507470">
    <property type="component" value="Unassembled WGS sequence"/>
</dbReference>
<name>A0A6J8CZJ6_MYTCO</name>
<dbReference type="AlphaFoldDB" id="A0A6J8CZJ6"/>
<gene>
    <name evidence="1" type="ORF">MCOR_35941</name>
</gene>
<evidence type="ECO:0000313" key="1">
    <source>
        <dbReference type="EMBL" id="CAC5401908.1"/>
    </source>
</evidence>
<accession>A0A6J8CZJ6</accession>
<keyword evidence="2" id="KW-1185">Reference proteome</keyword>
<dbReference type="EMBL" id="CACVKT020006485">
    <property type="protein sequence ID" value="CAC5401908.1"/>
    <property type="molecule type" value="Genomic_DNA"/>
</dbReference>
<organism evidence="1 2">
    <name type="scientific">Mytilus coruscus</name>
    <name type="common">Sea mussel</name>
    <dbReference type="NCBI Taxonomy" id="42192"/>
    <lineage>
        <taxon>Eukaryota</taxon>
        <taxon>Metazoa</taxon>
        <taxon>Spiralia</taxon>
        <taxon>Lophotrochozoa</taxon>
        <taxon>Mollusca</taxon>
        <taxon>Bivalvia</taxon>
        <taxon>Autobranchia</taxon>
        <taxon>Pteriomorphia</taxon>
        <taxon>Mytilida</taxon>
        <taxon>Mytiloidea</taxon>
        <taxon>Mytilidae</taxon>
        <taxon>Mytilinae</taxon>
        <taxon>Mytilus</taxon>
    </lineage>
</organism>